<evidence type="ECO:0000256" key="13">
    <source>
        <dbReference type="ARBA" id="ARBA00022908"/>
    </source>
</evidence>
<feature type="compositionally biased region" description="Basic and acidic residues" evidence="19">
    <location>
        <begin position="242"/>
        <end position="255"/>
    </location>
</feature>
<evidence type="ECO:0000256" key="7">
    <source>
        <dbReference type="ARBA" id="ARBA00022723"/>
    </source>
</evidence>
<dbReference type="SMART" id="SM00343">
    <property type="entry name" value="ZnF_C2HC"/>
    <property type="match status" value="1"/>
</dbReference>
<dbReference type="Gene3D" id="4.10.60.10">
    <property type="entry name" value="Zinc finger, CCHC-type"/>
    <property type="match status" value="1"/>
</dbReference>
<keyword evidence="4" id="KW-0808">Transferase</keyword>
<dbReference type="PANTHER" id="PTHR37984:SF5">
    <property type="entry name" value="PROTEIN NYNRIN-LIKE"/>
    <property type="match status" value="1"/>
</dbReference>
<keyword evidence="5" id="KW-0548">Nucleotidyltransferase</keyword>
<feature type="domain" description="Integrase catalytic" evidence="22">
    <location>
        <begin position="2014"/>
        <end position="2177"/>
    </location>
</feature>
<keyword evidence="10" id="KW-0378">Hydrolase</keyword>
<dbReference type="PROSITE" id="PS50158">
    <property type="entry name" value="ZF_CCHC"/>
    <property type="match status" value="1"/>
</dbReference>
<dbReference type="CDD" id="cd01647">
    <property type="entry name" value="RT_LTR"/>
    <property type="match status" value="1"/>
</dbReference>
<dbReference type="Proteomes" id="UP001213000">
    <property type="component" value="Unassembled WGS sequence"/>
</dbReference>
<dbReference type="GO" id="GO:0006310">
    <property type="term" value="P:DNA recombination"/>
    <property type="evidence" value="ECO:0007669"/>
    <property type="project" value="UniProtKB-KW"/>
</dbReference>
<dbReference type="InterPro" id="IPR001584">
    <property type="entry name" value="Integrase_cat-core"/>
</dbReference>
<feature type="compositionally biased region" description="Polar residues" evidence="19">
    <location>
        <begin position="1801"/>
        <end position="1814"/>
    </location>
</feature>
<keyword evidence="16" id="KW-0238">DNA-binding</keyword>
<keyword evidence="18" id="KW-0863">Zinc-finger</keyword>
<feature type="compositionally biased region" description="Low complexity" evidence="19">
    <location>
        <begin position="318"/>
        <end position="332"/>
    </location>
</feature>
<evidence type="ECO:0000256" key="15">
    <source>
        <dbReference type="ARBA" id="ARBA00022932"/>
    </source>
</evidence>
<evidence type="ECO:0000256" key="2">
    <source>
        <dbReference type="ARBA" id="ARBA00022664"/>
    </source>
</evidence>
<keyword evidence="3" id="KW-0645">Protease</keyword>
<evidence type="ECO:0000256" key="5">
    <source>
        <dbReference type="ARBA" id="ARBA00022695"/>
    </source>
</evidence>
<dbReference type="InterPro" id="IPR043128">
    <property type="entry name" value="Rev_trsase/Diguanyl_cyclase"/>
</dbReference>
<name>A0AAD5VGK1_9AGAR</name>
<keyword evidence="13" id="KW-0229">DNA integration</keyword>
<dbReference type="Pfam" id="PF24626">
    <property type="entry name" value="SH3_Tf2-1"/>
    <property type="match status" value="1"/>
</dbReference>
<evidence type="ECO:0000259" key="22">
    <source>
        <dbReference type="PROSITE" id="PS50994"/>
    </source>
</evidence>
<feature type="region of interest" description="Disordered" evidence="19">
    <location>
        <begin position="1762"/>
        <end position="1873"/>
    </location>
</feature>
<dbReference type="InterPro" id="IPR050951">
    <property type="entry name" value="Retrovirus_Pol_polyprotein"/>
</dbReference>
<dbReference type="CDD" id="cd09274">
    <property type="entry name" value="RNase_HI_RT_Ty3"/>
    <property type="match status" value="1"/>
</dbReference>
<dbReference type="Pfam" id="PF08284">
    <property type="entry name" value="RVP_2"/>
    <property type="match status" value="1"/>
</dbReference>
<keyword evidence="7" id="KW-0479">Metal-binding</keyword>
<dbReference type="GO" id="GO:0003723">
    <property type="term" value="F:RNA binding"/>
    <property type="evidence" value="ECO:0007669"/>
    <property type="project" value="UniProtKB-KW"/>
</dbReference>
<keyword evidence="9" id="KW-0255">Endonuclease</keyword>
<evidence type="ECO:0000256" key="17">
    <source>
        <dbReference type="ARBA" id="ARBA00023172"/>
    </source>
</evidence>
<dbReference type="InterPro" id="IPR000477">
    <property type="entry name" value="RT_dom"/>
</dbReference>
<keyword evidence="17" id="KW-0233">DNA recombination</keyword>
<feature type="region of interest" description="Disordered" evidence="19">
    <location>
        <begin position="692"/>
        <end position="712"/>
    </location>
</feature>
<comment type="caution">
    <text evidence="23">The sequence shown here is derived from an EMBL/GenBank/DDBJ whole genome shotgun (WGS) entry which is preliminary data.</text>
</comment>
<dbReference type="InterPro" id="IPR041588">
    <property type="entry name" value="Integrase_H2C2"/>
</dbReference>
<keyword evidence="18" id="KW-0862">Zinc</keyword>
<dbReference type="Pfam" id="PF17921">
    <property type="entry name" value="Integrase_H2C2"/>
    <property type="match status" value="1"/>
</dbReference>
<dbReference type="Gene3D" id="3.30.420.10">
    <property type="entry name" value="Ribonuclease H-like superfamily/Ribonuclease H"/>
    <property type="match status" value="1"/>
</dbReference>
<dbReference type="SUPFAM" id="SSF57756">
    <property type="entry name" value="Retrovirus zinc finger-like domains"/>
    <property type="match status" value="1"/>
</dbReference>
<dbReference type="InterPro" id="IPR016197">
    <property type="entry name" value="Chromo-like_dom_sf"/>
</dbReference>
<dbReference type="PANTHER" id="PTHR37984">
    <property type="entry name" value="PROTEIN CBG26694"/>
    <property type="match status" value="1"/>
</dbReference>
<dbReference type="SUPFAM" id="SSF53098">
    <property type="entry name" value="Ribonuclease H-like"/>
    <property type="match status" value="1"/>
</dbReference>
<evidence type="ECO:0000256" key="1">
    <source>
        <dbReference type="ARBA" id="ARBA00012493"/>
    </source>
</evidence>
<feature type="compositionally biased region" description="Polar residues" evidence="19">
    <location>
        <begin position="1840"/>
        <end position="1871"/>
    </location>
</feature>
<dbReference type="GO" id="GO:0003677">
    <property type="term" value="F:DNA binding"/>
    <property type="evidence" value="ECO:0007669"/>
    <property type="project" value="UniProtKB-KW"/>
</dbReference>
<dbReference type="InterPro" id="IPR041373">
    <property type="entry name" value="RT_RNaseH"/>
</dbReference>
<dbReference type="Gene3D" id="3.30.70.270">
    <property type="match status" value="2"/>
</dbReference>
<dbReference type="SUPFAM" id="SSF54160">
    <property type="entry name" value="Chromo domain-like"/>
    <property type="match status" value="1"/>
</dbReference>
<evidence type="ECO:0000256" key="19">
    <source>
        <dbReference type="SAM" id="MobiDB-lite"/>
    </source>
</evidence>
<dbReference type="PROSITE" id="PS50994">
    <property type="entry name" value="INTEGRASE"/>
    <property type="match status" value="1"/>
</dbReference>
<feature type="compositionally biased region" description="Polar residues" evidence="19">
    <location>
        <begin position="697"/>
        <end position="712"/>
    </location>
</feature>
<dbReference type="InterPro" id="IPR036397">
    <property type="entry name" value="RNaseH_sf"/>
</dbReference>
<dbReference type="InterPro" id="IPR043502">
    <property type="entry name" value="DNA/RNA_pol_sf"/>
</dbReference>
<evidence type="ECO:0000256" key="4">
    <source>
        <dbReference type="ARBA" id="ARBA00022679"/>
    </source>
</evidence>
<gene>
    <name evidence="23" type="ORF">NP233_g11909</name>
</gene>
<keyword evidence="11" id="KW-0460">Magnesium</keyword>
<dbReference type="Gene3D" id="1.10.340.70">
    <property type="match status" value="1"/>
</dbReference>
<evidence type="ECO:0000256" key="18">
    <source>
        <dbReference type="PROSITE-ProRule" id="PRU00047"/>
    </source>
</evidence>
<feature type="compositionally biased region" description="Basic and acidic residues" evidence="19">
    <location>
        <begin position="641"/>
        <end position="663"/>
    </location>
</feature>
<evidence type="ECO:0000259" key="20">
    <source>
        <dbReference type="PROSITE" id="PS50158"/>
    </source>
</evidence>
<dbReference type="GO" id="GO:0006397">
    <property type="term" value="P:mRNA processing"/>
    <property type="evidence" value="ECO:0007669"/>
    <property type="project" value="UniProtKB-KW"/>
</dbReference>
<dbReference type="CDD" id="cd00303">
    <property type="entry name" value="retropepsin_like"/>
    <property type="match status" value="1"/>
</dbReference>
<dbReference type="GO" id="GO:0003964">
    <property type="term" value="F:RNA-directed DNA polymerase activity"/>
    <property type="evidence" value="ECO:0007669"/>
    <property type="project" value="UniProtKB-KW"/>
</dbReference>
<dbReference type="InterPro" id="IPR056924">
    <property type="entry name" value="SH3_Tf2-1"/>
</dbReference>
<feature type="region of interest" description="Disordered" evidence="19">
    <location>
        <begin position="569"/>
        <end position="676"/>
    </location>
</feature>
<protein>
    <recommendedName>
        <fullName evidence="1">RNA-directed DNA polymerase</fullName>
        <ecNumber evidence="1">2.7.7.49</ecNumber>
    </recommendedName>
</protein>
<dbReference type="GO" id="GO:0003887">
    <property type="term" value="F:DNA-directed DNA polymerase activity"/>
    <property type="evidence" value="ECO:0007669"/>
    <property type="project" value="UniProtKB-KW"/>
</dbReference>
<dbReference type="InterPro" id="IPR021109">
    <property type="entry name" value="Peptidase_aspartic_dom_sf"/>
</dbReference>
<evidence type="ECO:0000256" key="3">
    <source>
        <dbReference type="ARBA" id="ARBA00022670"/>
    </source>
</evidence>
<feature type="compositionally biased region" description="Basic residues" evidence="19">
    <location>
        <begin position="288"/>
        <end position="317"/>
    </location>
</feature>
<dbReference type="Gene3D" id="3.10.10.10">
    <property type="entry name" value="HIV Type 1 Reverse Transcriptase, subunit A, domain 1"/>
    <property type="match status" value="1"/>
</dbReference>
<dbReference type="Pfam" id="PF00078">
    <property type="entry name" value="RVT_1"/>
    <property type="match status" value="1"/>
</dbReference>
<feature type="compositionally biased region" description="Polar residues" evidence="19">
    <location>
        <begin position="58"/>
        <end position="69"/>
    </location>
</feature>
<dbReference type="InterPro" id="IPR036875">
    <property type="entry name" value="Znf_CCHC_sf"/>
</dbReference>
<evidence type="ECO:0000313" key="23">
    <source>
        <dbReference type="EMBL" id="KAJ3556748.1"/>
    </source>
</evidence>
<reference evidence="23" key="1">
    <citation type="submission" date="2022-07" db="EMBL/GenBank/DDBJ databases">
        <title>Genome Sequence of Leucocoprinus birnbaumii.</title>
        <authorList>
            <person name="Buettner E."/>
        </authorList>
    </citation>
    <scope>NUCLEOTIDE SEQUENCE</scope>
    <source>
        <strain evidence="23">VT141</strain>
    </source>
</reference>
<dbReference type="GO" id="GO:0006508">
    <property type="term" value="P:proteolysis"/>
    <property type="evidence" value="ECO:0007669"/>
    <property type="project" value="UniProtKB-KW"/>
</dbReference>
<keyword evidence="14" id="KW-0695">RNA-directed DNA polymerase</keyword>
<feature type="region of interest" description="Disordered" evidence="19">
    <location>
        <begin position="1"/>
        <end position="408"/>
    </location>
</feature>
<evidence type="ECO:0000256" key="10">
    <source>
        <dbReference type="ARBA" id="ARBA00022801"/>
    </source>
</evidence>
<dbReference type="GO" id="GO:0015074">
    <property type="term" value="P:DNA integration"/>
    <property type="evidence" value="ECO:0007669"/>
    <property type="project" value="UniProtKB-KW"/>
</dbReference>
<dbReference type="SUPFAM" id="SSF56672">
    <property type="entry name" value="DNA/RNA polymerases"/>
    <property type="match status" value="1"/>
</dbReference>
<dbReference type="SUPFAM" id="SSF50630">
    <property type="entry name" value="Acid proteases"/>
    <property type="match status" value="1"/>
</dbReference>
<dbReference type="InterPro" id="IPR012337">
    <property type="entry name" value="RNaseH-like_sf"/>
</dbReference>
<accession>A0AAD5VGK1</accession>
<evidence type="ECO:0000259" key="21">
    <source>
        <dbReference type="PROSITE" id="PS50878"/>
    </source>
</evidence>
<evidence type="ECO:0000256" key="16">
    <source>
        <dbReference type="ARBA" id="ARBA00023125"/>
    </source>
</evidence>
<dbReference type="GO" id="GO:0004519">
    <property type="term" value="F:endonuclease activity"/>
    <property type="evidence" value="ECO:0007669"/>
    <property type="project" value="UniProtKB-KW"/>
</dbReference>
<dbReference type="EC" id="2.7.7.49" evidence="1"/>
<dbReference type="InterPro" id="IPR001878">
    <property type="entry name" value="Znf_CCHC"/>
</dbReference>
<dbReference type="Gene3D" id="2.40.70.10">
    <property type="entry name" value="Acid Proteases"/>
    <property type="match status" value="1"/>
</dbReference>
<feature type="domain" description="CCHC-type" evidence="20">
    <location>
        <begin position="684"/>
        <end position="699"/>
    </location>
</feature>
<feature type="compositionally biased region" description="Basic and acidic residues" evidence="19">
    <location>
        <begin position="1769"/>
        <end position="1800"/>
    </location>
</feature>
<dbReference type="PROSITE" id="PS50878">
    <property type="entry name" value="RT_POL"/>
    <property type="match status" value="1"/>
</dbReference>
<proteinExistence type="predicted"/>
<dbReference type="GO" id="GO:0004190">
    <property type="term" value="F:aspartic-type endopeptidase activity"/>
    <property type="evidence" value="ECO:0007669"/>
    <property type="project" value="UniProtKB-KW"/>
</dbReference>
<evidence type="ECO:0000313" key="24">
    <source>
        <dbReference type="Proteomes" id="UP001213000"/>
    </source>
</evidence>
<dbReference type="GO" id="GO:0008270">
    <property type="term" value="F:zinc ion binding"/>
    <property type="evidence" value="ECO:0007669"/>
    <property type="project" value="UniProtKB-KW"/>
</dbReference>
<evidence type="ECO:0000256" key="9">
    <source>
        <dbReference type="ARBA" id="ARBA00022759"/>
    </source>
</evidence>
<dbReference type="EMBL" id="JANIEX010001549">
    <property type="protein sequence ID" value="KAJ3556748.1"/>
    <property type="molecule type" value="Genomic_DNA"/>
</dbReference>
<organism evidence="23 24">
    <name type="scientific">Leucocoprinus birnbaumii</name>
    <dbReference type="NCBI Taxonomy" id="56174"/>
    <lineage>
        <taxon>Eukaryota</taxon>
        <taxon>Fungi</taxon>
        <taxon>Dikarya</taxon>
        <taxon>Basidiomycota</taxon>
        <taxon>Agaricomycotina</taxon>
        <taxon>Agaricomycetes</taxon>
        <taxon>Agaricomycetidae</taxon>
        <taxon>Agaricales</taxon>
        <taxon>Agaricineae</taxon>
        <taxon>Agaricaceae</taxon>
        <taxon>Leucocoprinus</taxon>
    </lineage>
</organism>
<feature type="compositionally biased region" description="Basic and acidic residues" evidence="19">
    <location>
        <begin position="618"/>
        <end position="631"/>
    </location>
</feature>
<evidence type="ECO:0000256" key="8">
    <source>
        <dbReference type="ARBA" id="ARBA00022750"/>
    </source>
</evidence>
<sequence length="2609" mass="296612">MDVSPSPLTPSPPGSWERVSRSPRSPPRSLSRLETDVRSPPPSLSRSVNRFEVLSSLPDYQSMDNSSTPRIEITADNTDPILFAISPLDEPNEELSPEQLDAVNQAAANLSDDQREEYSRRHPGVSASAQASTSKDKDKGTDPRNWGAAGIPDRELDVDTQRVLLEHARVGQDKHIKKHKKRSKDKEREHRKKSKATKKARIRKEKEAAVETREASVFSNASGGVANHIRRIANASKGKATSRAEDLRRIDDNLRPSKQINPHSYLGKALADARANSRQPSDIPNHSSKSRKHSKRNRKSSKKSKSKGKRKHRRRKGSPSSSEPSSDSSTSGSEDDYDPENSSSSSSDDSYSSSSDSDPSSNSSSSNSDGSESESDSSSSSDSDSGRHGRRRYRPTKSLLKPIPPEKYDGSANPQAFFQFVRQSLDYVTDGRAPRKRQVSIISHFLTEKAYEFFTREVSLDPSRWNLDEFFEALFDYCFPPDFRAQQRRKLGRFFQNELSVRDYASQLNEFFSILGYDDDRNEIDMVSKLWYGLNRDIQKQLWLERLNPERSSYNEVLRMAETIEMSNLAANGNRTVRGEDDKPRKHQRRHNDRNGRRRRSSSRPRGSNNPGNSSRRVRFESFGTRRDQPRNHQPSGSNRNEQRDRRYSERTGNDTRNSDRRTSRQNRHNHSEQEIERLRAENRCFRCKEVGHTSRHCPTQNNVASSNRGPPGQKSLNNIEISAIQQAEDLRQLAETTECADLIELSMLDFGDYDGDAGYFTHLFDDITLPEPEEANLDTISSNDTQSYHEKVVNPSGTLLDVRDPRALENLGIDPPMSSLERVTTWFSKIEDEPYPSEGDYYPLEKVETKVFHYPKKDIRALRYMDHLVDKRREEIGSVKHFWLDRIAQKLLPTSWGLRVLYVPSGDVIYISNDILIGVLSVKTSYIFRWRPQSLAKYVARMVYRNFHQEPPKALLDKIDTLGADLEYFDDPVLANAENVLNMAYSHEVFEYPDDFVHIVQPPRFSVRAQKKGSGVIIHDHLLKKRHQISRWNLMNKKLNIVNWVEKQHSRLTNTSRSKPENVLKSLRTLFDTSNVPYHSTEVRDPVISMGVGLEAYGQQIEAGTYPSIQRNSTIPRDISRVIPRPIVVVVKIKGHPCRALIDTGSMGDFISSTIAQQLNVPKVELSKAITVQMACQGSRSNINYRTRVRFAYQKLDYEREFDVMNLANYDVVLGTPFLYQHRVSLCLEPPAMVIGSETPVPLKGPRIAKLSSRAMSVYEEKLDEIKNRLLDYAKKVCRDGLDTPLPPLREINHEIPLIDLNAKYSWRPSRCPDALMNQWLEKKEAYVRSGRWVPKPVANASPMLLIPKPRKPGEPIKLRTVCDVRQRNSNTRKLSSPLPDIDGILRRVASAKYRSTIDLADAYEQIRVIPEHIDRTAMATPSGTMISLVMQQGDCNASATFQMVMTRIFAPYIGDFLDVYLDDIILYSNSLEEHTRHVKLVIDILEKEKFYVSEHKLHFLEKELRILGRTVSDEGIRMDSDKVDALCRWKVPTNRDLLRGFLGSAGYLADDIDSVRIPMGVLSELTGDTVPFRWEYTHQRAFEDIKNAASRCKDHNRKPLQYGPDALPINLVTDGCVTGIAGVQNSTQRNKTIPVHEIEMLAGVEAMMRHKDILQGTKFKWYTDHKGLVSLFQQKDLSGRQARWLEKLSQFDFEVVYVPGSENILSDALSRIYSGDQPGTVRARSEYTYHDVIDNDHMPGHSVTMPVHVGSEGVATIMAVTRGQTKRRTEGANERQNSRESVPPKERMEGGSRADKPKTTQTTPGINKTSPPEQKDRLTIRIPARPRSDVADKEQSAEKSTSSQTPATTRSSGDASAANSGQSTSSYPHTTLRVPPLVNLLHDAPNGIDIPSAIRDQYRTDPQFKSIIDSLKEYKNFRLDNGLLLINIQGSERLCIPNVSIDNRSIREVLISEAHSLLSHLGAARTCDYLREQVWWKSIVKDIHNFCESCMTCKRSKPTNHKPYGLLQPLPVPSRPWENIGVDFVGPLPESRDRDAAYDSVTVIIDRLTGMIHLVPSRVNYNARQVAELIFREVYRLHGLPKSIVSDRDTLFTSTFWQRLNELVGTKLLMSSAYHPESDGSTERANRTIVQMLRQCVAPDQKNWVSKLPAIEFAINSARSEVTGYAPFFLNHGQMPRSLIWNSPTQSEYPGVRVFAQNMKNAVVQAHDSILAHRIKEIRTANRKRIPSPFSTSDLVYISTKNISFPRGLARKLVLKFIGPYPIIRDFGNNSYKIGLSKTLRQRGVHDVFHSSLLRIHVPNDDRLFPGRLDTQVWDFGEFEQEWAVERIRSHSGSKRQALFEVEWKSGDVTWLPYDKIDHLTALEHYLEILGVKHVDQLTGKETYIEDEQVPTFDTLPQLPTSTCFIFDTSPSSSLMSESINWKRPPGLTAALAIFPWLHARGPAIWTAMHPIHKTIHVIAPAALRLMLKFDGDVRFNRIRHEPPIGHHEFVAIFNLYDSPYKMCYIDPATGQWVIPPNSKYINLDILDLRPFHYATPPTDSSFLRNLGMLDSQGAVSEERISKMTHVLLDKMLDESSESPPPPIYSAPPCALHKTPSARHPWQLTHF</sequence>
<feature type="compositionally biased region" description="Basic residues" evidence="19">
    <location>
        <begin position="585"/>
        <end position="603"/>
    </location>
</feature>
<dbReference type="GO" id="GO:0005634">
    <property type="term" value="C:nucleus"/>
    <property type="evidence" value="ECO:0007669"/>
    <property type="project" value="UniProtKB-ARBA"/>
</dbReference>
<feature type="compositionally biased region" description="Low complexity" evidence="19">
    <location>
        <begin position="340"/>
        <end position="383"/>
    </location>
</feature>
<feature type="compositionally biased region" description="Basic residues" evidence="19">
    <location>
        <begin position="175"/>
        <end position="203"/>
    </location>
</feature>
<keyword evidence="6" id="KW-0540">Nuclease</keyword>
<evidence type="ECO:0000256" key="6">
    <source>
        <dbReference type="ARBA" id="ARBA00022722"/>
    </source>
</evidence>
<feature type="compositionally biased region" description="Basic and acidic residues" evidence="19">
    <location>
        <begin position="1828"/>
        <end position="1839"/>
    </location>
</feature>
<evidence type="ECO:0000256" key="14">
    <source>
        <dbReference type="ARBA" id="ARBA00022918"/>
    </source>
</evidence>
<feature type="domain" description="Reverse transcriptase" evidence="21">
    <location>
        <begin position="1329"/>
        <end position="1513"/>
    </location>
</feature>
<dbReference type="Pfam" id="PF17917">
    <property type="entry name" value="RT_RNaseH"/>
    <property type="match status" value="1"/>
</dbReference>
<evidence type="ECO:0000256" key="12">
    <source>
        <dbReference type="ARBA" id="ARBA00022884"/>
    </source>
</evidence>
<keyword evidence="8" id="KW-0064">Aspartyl protease</keyword>
<keyword evidence="15" id="KW-0239">DNA-directed DNA polymerase</keyword>
<keyword evidence="2" id="KW-0507">mRNA processing</keyword>
<feature type="compositionally biased region" description="Basic and acidic residues" evidence="19">
    <location>
        <begin position="152"/>
        <end position="174"/>
    </location>
</feature>
<keyword evidence="12" id="KW-0694">RNA-binding</keyword>
<feature type="compositionally biased region" description="Low complexity" evidence="19">
    <location>
        <begin position="604"/>
        <end position="615"/>
    </location>
</feature>
<keyword evidence="24" id="KW-1185">Reference proteome</keyword>
<evidence type="ECO:0000256" key="11">
    <source>
        <dbReference type="ARBA" id="ARBA00022842"/>
    </source>
</evidence>
<feature type="compositionally biased region" description="Basic and acidic residues" evidence="19">
    <location>
        <begin position="204"/>
        <end position="214"/>
    </location>
</feature>